<keyword evidence="2" id="KW-1185">Reference proteome</keyword>
<dbReference type="EMBL" id="AP023081">
    <property type="protein sequence ID" value="BCD88379.1"/>
    <property type="molecule type" value="Genomic_DNA"/>
</dbReference>
<protein>
    <recommendedName>
        <fullName evidence="3">Copper chaperone PCu(A)C</fullName>
    </recommendedName>
</protein>
<dbReference type="InterPro" id="IPR058248">
    <property type="entry name" value="Lxx211020-like"/>
</dbReference>
<evidence type="ECO:0000313" key="1">
    <source>
        <dbReference type="EMBL" id="BCD88379.1"/>
    </source>
</evidence>
<dbReference type="PANTHER" id="PTHR36302">
    <property type="entry name" value="BLR7088 PROTEIN"/>
    <property type="match status" value="1"/>
</dbReference>
<accession>A0ABM7LFR6</accession>
<sequence length="171" mass="18103">MAVVSCAATTACRTLLMHPLPFRSLPWKRHALLLLTLLACTTSQAGELSLGEARAQPSDWDATAAVVSLAITDTGAQGDRLVGASTPCAWRVDLQTTVRIGEARRVMTLASFGVPPGGVLKLAPTGSHLTLVGLKGALKDGERFPLTLRFARGGEMTIEVRAERPATTQSR</sequence>
<dbReference type="Pfam" id="PF04314">
    <property type="entry name" value="PCuAC"/>
    <property type="match status" value="1"/>
</dbReference>
<evidence type="ECO:0000313" key="2">
    <source>
        <dbReference type="Proteomes" id="UP001064896"/>
    </source>
</evidence>
<dbReference type="Gene3D" id="2.60.40.1890">
    <property type="entry name" value="PCu(A)C copper chaperone"/>
    <property type="match status" value="1"/>
</dbReference>
<name>A0ABM7LFR6_9PSED</name>
<dbReference type="SUPFAM" id="SSF110087">
    <property type="entry name" value="DR1885-like metal-binding protein"/>
    <property type="match status" value="1"/>
</dbReference>
<organism evidence="1 2">
    <name type="scientific">Pseudomonas solani</name>
    <dbReference type="NCBI Taxonomy" id="2731552"/>
    <lineage>
        <taxon>Bacteria</taxon>
        <taxon>Pseudomonadati</taxon>
        <taxon>Pseudomonadota</taxon>
        <taxon>Gammaproteobacteria</taxon>
        <taxon>Pseudomonadales</taxon>
        <taxon>Pseudomonadaceae</taxon>
        <taxon>Pseudomonas</taxon>
    </lineage>
</organism>
<reference evidence="1" key="1">
    <citation type="submission" date="2020-05" db="EMBL/GenBank/DDBJ databases">
        <title>Complete genome sequence of Pseudomonas sp. Sm006.</title>
        <authorList>
            <person name="Takeuchi K."/>
            <person name="Someya N."/>
        </authorList>
    </citation>
    <scope>NUCLEOTIDE SEQUENCE</scope>
    <source>
        <strain evidence="1">Sm006</strain>
    </source>
</reference>
<gene>
    <name evidence="1" type="ORF">PSm6_47860</name>
</gene>
<dbReference type="Proteomes" id="UP001064896">
    <property type="component" value="Chromosome"/>
</dbReference>
<dbReference type="InterPro" id="IPR007410">
    <property type="entry name" value="LpqE-like"/>
</dbReference>
<evidence type="ECO:0008006" key="3">
    <source>
        <dbReference type="Google" id="ProtNLM"/>
    </source>
</evidence>
<proteinExistence type="predicted"/>
<dbReference type="InterPro" id="IPR036182">
    <property type="entry name" value="PCuAC_sf"/>
</dbReference>
<dbReference type="PANTHER" id="PTHR36302:SF1">
    <property type="entry name" value="COPPER CHAPERONE PCU(A)C"/>
    <property type="match status" value="1"/>
</dbReference>